<dbReference type="Proteomes" id="UP001265259">
    <property type="component" value="Unassembled WGS sequence"/>
</dbReference>
<dbReference type="Pfam" id="PF02472">
    <property type="entry name" value="ExbD"/>
    <property type="match status" value="1"/>
</dbReference>
<evidence type="ECO:0000256" key="8">
    <source>
        <dbReference type="SAM" id="Phobius"/>
    </source>
</evidence>
<keyword evidence="4 7" id="KW-0812">Transmembrane</keyword>
<keyword evidence="7" id="KW-0653">Protein transport</keyword>
<evidence type="ECO:0000313" key="10">
    <source>
        <dbReference type="Proteomes" id="UP001265259"/>
    </source>
</evidence>
<gene>
    <name evidence="9" type="ORF">RM543_04595</name>
</gene>
<dbReference type="EMBL" id="JAVRHL010000001">
    <property type="protein sequence ID" value="MDT0681955.1"/>
    <property type="molecule type" value="Genomic_DNA"/>
</dbReference>
<comment type="subcellular location">
    <subcellularLocation>
        <location evidence="1">Cell membrane</location>
        <topology evidence="1">Single-pass membrane protein</topology>
    </subcellularLocation>
    <subcellularLocation>
        <location evidence="7">Cell membrane</location>
        <topology evidence="7">Single-pass type II membrane protein</topology>
    </subcellularLocation>
</comment>
<evidence type="ECO:0000256" key="1">
    <source>
        <dbReference type="ARBA" id="ARBA00004162"/>
    </source>
</evidence>
<feature type="transmembrane region" description="Helical" evidence="8">
    <location>
        <begin position="20"/>
        <end position="39"/>
    </location>
</feature>
<keyword evidence="3" id="KW-1003">Cell membrane</keyword>
<proteinExistence type="inferred from homology"/>
<keyword evidence="6 8" id="KW-0472">Membrane</keyword>
<comment type="caution">
    <text evidence="9">The sequence shown here is derived from an EMBL/GenBank/DDBJ whole genome shotgun (WGS) entry which is preliminary data.</text>
</comment>
<keyword evidence="5 8" id="KW-1133">Transmembrane helix</keyword>
<evidence type="ECO:0000256" key="5">
    <source>
        <dbReference type="ARBA" id="ARBA00022989"/>
    </source>
</evidence>
<sequence length="137" mass="14914">MQGSRLSPPRRRTPPEFGLAQVNIVLLLVLFFLVVGTIVETDEMVVQLPETQELPLDRLPRPLLLLRDDGSWVLDGDEVGVPGLLAALEPLEPDTALNILAGRDLPADLLLETVDLLAPSGRPLRLVTLKSGVEVVE</sequence>
<evidence type="ECO:0000313" key="9">
    <source>
        <dbReference type="EMBL" id="MDT0681955.1"/>
    </source>
</evidence>
<evidence type="ECO:0000256" key="2">
    <source>
        <dbReference type="ARBA" id="ARBA00005811"/>
    </source>
</evidence>
<evidence type="ECO:0000256" key="3">
    <source>
        <dbReference type="ARBA" id="ARBA00022475"/>
    </source>
</evidence>
<dbReference type="InterPro" id="IPR003400">
    <property type="entry name" value="ExbD"/>
</dbReference>
<evidence type="ECO:0000256" key="6">
    <source>
        <dbReference type="ARBA" id="ARBA00023136"/>
    </source>
</evidence>
<name>A0ABU3DE11_9RHOB</name>
<protein>
    <submittedName>
        <fullName evidence="9">Biopolymer transporter ExbD</fullName>
    </submittedName>
</protein>
<organism evidence="9 10">
    <name type="scientific">Tropicimonas omnivorans</name>
    <dbReference type="NCBI Taxonomy" id="3075590"/>
    <lineage>
        <taxon>Bacteria</taxon>
        <taxon>Pseudomonadati</taxon>
        <taxon>Pseudomonadota</taxon>
        <taxon>Alphaproteobacteria</taxon>
        <taxon>Rhodobacterales</taxon>
        <taxon>Roseobacteraceae</taxon>
        <taxon>Tropicimonas</taxon>
    </lineage>
</organism>
<evidence type="ECO:0000256" key="7">
    <source>
        <dbReference type="RuleBase" id="RU003879"/>
    </source>
</evidence>
<keyword evidence="10" id="KW-1185">Reference proteome</keyword>
<keyword evidence="7" id="KW-0813">Transport</keyword>
<dbReference type="RefSeq" id="WP_311689704.1">
    <property type="nucleotide sequence ID" value="NZ_JAVRHL010000001.1"/>
</dbReference>
<evidence type="ECO:0000256" key="4">
    <source>
        <dbReference type="ARBA" id="ARBA00022692"/>
    </source>
</evidence>
<reference evidence="9 10" key="1">
    <citation type="submission" date="2023-09" db="EMBL/GenBank/DDBJ databases">
        <authorList>
            <person name="Rey-Velasco X."/>
        </authorList>
    </citation>
    <scope>NUCLEOTIDE SEQUENCE [LARGE SCALE GENOMIC DNA]</scope>
    <source>
        <strain evidence="9 10">F158</strain>
    </source>
</reference>
<accession>A0ABU3DE11</accession>
<comment type="similarity">
    <text evidence="2 7">Belongs to the ExbD/TolR family.</text>
</comment>